<proteinExistence type="predicted"/>
<dbReference type="SUPFAM" id="SSF116734">
    <property type="entry name" value="DNA methylase specificity domain"/>
    <property type="match status" value="1"/>
</dbReference>
<accession>A0A547PMR5</accession>
<comment type="caution">
    <text evidence="3">The sequence shown here is derived from an EMBL/GenBank/DDBJ whole genome shotgun (WGS) entry which is preliminary data.</text>
</comment>
<sequence>MFFLALNSEIVQRQIRSTQFTADIIDTIGRRYRQIAIPTLKDANKADELRQKVRRALETRVRGKAFIKQAPVLIEQTLKDGHTGALDAFLKLEDEELEKALVSDTVTLEFGGFEATSVPKSKIKNRIYLPKYYDPEINEELQKLSGHCEMISIGEAVNDELIELQTGHEPGKLAYGTGEIPFLRTSDFANWELKHNPKQAVSQEIYDEYNGRQDLRPYDILLVRDGTYLVGSSTIVQEGDEKALYCGGLYRIRSMKNERLPPYLLLGLLNSYVVKRQIRSKQFTRDVIDTIGKRLTEVQLPIPRDLSLRAEIAEKVKTIVEQRSNARNELRDLAAKFG</sequence>
<dbReference type="GO" id="GO:0009307">
    <property type="term" value="P:DNA restriction-modification system"/>
    <property type="evidence" value="ECO:0007669"/>
    <property type="project" value="UniProtKB-KW"/>
</dbReference>
<dbReference type="InterPro" id="IPR052021">
    <property type="entry name" value="Type-I_RS_S_subunit"/>
</dbReference>
<keyword evidence="2" id="KW-0238">DNA-binding</keyword>
<evidence type="ECO:0008006" key="5">
    <source>
        <dbReference type="Google" id="ProtNLM"/>
    </source>
</evidence>
<protein>
    <recommendedName>
        <fullName evidence="5">Type I restriction modification DNA specificity domain-containing protein</fullName>
    </recommendedName>
</protein>
<dbReference type="GO" id="GO:0003677">
    <property type="term" value="F:DNA binding"/>
    <property type="evidence" value="ECO:0007669"/>
    <property type="project" value="UniProtKB-KW"/>
</dbReference>
<dbReference type="InterPro" id="IPR044946">
    <property type="entry name" value="Restrct_endonuc_typeI_TRD_sf"/>
</dbReference>
<keyword evidence="1" id="KW-0680">Restriction system</keyword>
<dbReference type="Proteomes" id="UP000318590">
    <property type="component" value="Unassembled WGS sequence"/>
</dbReference>
<reference evidence="3 4" key="1">
    <citation type="submission" date="2019-06" db="EMBL/GenBank/DDBJ databases">
        <title>Paenimaribius caenipelagi gen. nov., sp. nov., isolated from a tidal flat.</title>
        <authorList>
            <person name="Yoon J.-H."/>
        </authorList>
    </citation>
    <scope>NUCLEOTIDE SEQUENCE [LARGE SCALE GENOMIC DNA]</scope>
    <source>
        <strain evidence="3 4">JBTF-M29</strain>
    </source>
</reference>
<evidence type="ECO:0000313" key="4">
    <source>
        <dbReference type="Proteomes" id="UP000318590"/>
    </source>
</evidence>
<evidence type="ECO:0000256" key="1">
    <source>
        <dbReference type="ARBA" id="ARBA00022747"/>
    </source>
</evidence>
<dbReference type="OrthoDB" id="5298944at2"/>
<dbReference type="AlphaFoldDB" id="A0A547PMR5"/>
<dbReference type="PANTHER" id="PTHR30408:SF12">
    <property type="entry name" value="TYPE I RESTRICTION ENZYME MJAVIII SPECIFICITY SUBUNIT"/>
    <property type="match status" value="1"/>
</dbReference>
<dbReference type="EMBL" id="VFSV01000043">
    <property type="protein sequence ID" value="TRD15449.1"/>
    <property type="molecule type" value="Genomic_DNA"/>
</dbReference>
<evidence type="ECO:0000313" key="3">
    <source>
        <dbReference type="EMBL" id="TRD15449.1"/>
    </source>
</evidence>
<organism evidence="3 4">
    <name type="scientific">Palleronia caenipelagi</name>
    <dbReference type="NCBI Taxonomy" id="2489174"/>
    <lineage>
        <taxon>Bacteria</taxon>
        <taxon>Pseudomonadati</taxon>
        <taxon>Pseudomonadota</taxon>
        <taxon>Alphaproteobacteria</taxon>
        <taxon>Rhodobacterales</taxon>
        <taxon>Roseobacteraceae</taxon>
        <taxon>Palleronia</taxon>
    </lineage>
</organism>
<dbReference type="Gene3D" id="3.90.220.20">
    <property type="entry name" value="DNA methylase specificity domains"/>
    <property type="match status" value="1"/>
</dbReference>
<dbReference type="PANTHER" id="PTHR30408">
    <property type="entry name" value="TYPE-1 RESTRICTION ENZYME ECOKI SPECIFICITY PROTEIN"/>
    <property type="match status" value="1"/>
</dbReference>
<evidence type="ECO:0000256" key="2">
    <source>
        <dbReference type="ARBA" id="ARBA00023125"/>
    </source>
</evidence>
<gene>
    <name evidence="3" type="ORF">FEV53_16350</name>
</gene>
<keyword evidence="4" id="KW-1185">Reference proteome</keyword>
<name>A0A547PMR5_9RHOB</name>